<dbReference type="PROSITE" id="PS50103">
    <property type="entry name" value="ZF_C3H1"/>
    <property type="match status" value="2"/>
</dbReference>
<keyword evidence="5 6" id="KW-0694">RNA-binding</keyword>
<proteinExistence type="predicted"/>
<feature type="compositionally biased region" description="Basic and acidic residues" evidence="8">
    <location>
        <begin position="82"/>
        <end position="95"/>
    </location>
</feature>
<evidence type="ECO:0000256" key="3">
    <source>
        <dbReference type="ARBA" id="ARBA00022771"/>
    </source>
</evidence>
<feature type="compositionally biased region" description="Basic residues" evidence="8">
    <location>
        <begin position="384"/>
        <end position="463"/>
    </location>
</feature>
<dbReference type="InterPro" id="IPR035979">
    <property type="entry name" value="RBD_domain_sf"/>
</dbReference>
<gene>
    <name evidence="11" type="ORF">CHS0354_020565</name>
</gene>
<feature type="region of interest" description="Disordered" evidence="8">
    <location>
        <begin position="372"/>
        <end position="588"/>
    </location>
</feature>
<dbReference type="AlphaFoldDB" id="A0AAE0SMV5"/>
<feature type="zinc finger region" description="C3H1-type" evidence="7">
    <location>
        <begin position="194"/>
        <end position="222"/>
    </location>
</feature>
<protein>
    <submittedName>
        <fullName evidence="11">Uncharacterized protein</fullName>
    </submittedName>
</protein>
<feature type="region of interest" description="Disordered" evidence="8">
    <location>
        <begin position="48"/>
        <end position="95"/>
    </location>
</feature>
<reference evidence="11" key="3">
    <citation type="submission" date="2023-05" db="EMBL/GenBank/DDBJ databases">
        <authorList>
            <person name="Smith C.H."/>
        </authorList>
    </citation>
    <scope>NUCLEOTIDE SEQUENCE</scope>
    <source>
        <strain evidence="11">CHS0354</strain>
        <tissue evidence="11">Mantle</tissue>
    </source>
</reference>
<feature type="region of interest" description="Disordered" evidence="8">
    <location>
        <begin position="1"/>
        <end position="27"/>
    </location>
</feature>
<sequence>MLVLNCAKSMSETDESKANGERGGTNDIASNVAVKMSHKKWKAFIKKEKRKAKRQEEAKLRDEQQIREEERRLNSPSYQAEKAAEELKEELERRKIEEESKRQHELWLFHEQRSQELLRQKKEWEEKERQKKEEIERKIKEEWEERQKKEKEEEEERKKKKEKQEALLKQATAHENKEDGSWHNPMAPVQYSKEREVETCLFYSRTGACRFAERCSRAHPYPEVSRTLMFPGMYNHFELQQGLMEEYDLDIVLEYEDSEIYNNFKEFYEDVLPEFKKLGRVVQFKVSSNYEPHLRGNVYVQYRTKREAQEAFAQFNGRYYGGKILSCQFVDIAEWRKAICGLFASKKCPKGKNCNFLHVFHNPNNEFWRADRDYDTPARNNHQSQRRHHSDHRYKRISRSRSRSRSNRSRSRSKRSRSRSQSKSKRSHRHSKSSSKSRSNRKRKISKSRSGSRSRYSRARSRSRSRDRYSKSRSSSYDDCERYPKRKSRSRSRSVDRKSSRRSRSKSRSYNRQKKQAKERSRSRSISVSSNHKHRKRTKRTHSSNRLHHRARTKSTERSGSEDNTKKSELNLAMNKNTAEKKSEVETSESLHCANTHIDLPIDGLNTNLNGNIGPDL</sequence>
<dbReference type="Gene3D" id="3.30.70.330">
    <property type="match status" value="1"/>
</dbReference>
<evidence type="ECO:0000313" key="11">
    <source>
        <dbReference type="EMBL" id="KAK3594906.1"/>
    </source>
</evidence>
<evidence type="ECO:0000256" key="4">
    <source>
        <dbReference type="ARBA" id="ARBA00022833"/>
    </source>
</evidence>
<feature type="zinc finger region" description="C3H1-type" evidence="7">
    <location>
        <begin position="334"/>
        <end position="361"/>
    </location>
</feature>
<dbReference type="PANTHER" id="PTHR12620">
    <property type="entry name" value="U2 SNRNP AUXILIARY FACTOR, SMALL SUBUNIT"/>
    <property type="match status" value="1"/>
</dbReference>
<evidence type="ECO:0000256" key="2">
    <source>
        <dbReference type="ARBA" id="ARBA00022737"/>
    </source>
</evidence>
<feature type="compositionally biased region" description="Basic residues" evidence="8">
    <location>
        <begin position="499"/>
        <end position="515"/>
    </location>
</feature>
<keyword evidence="1 7" id="KW-0479">Metal-binding</keyword>
<dbReference type="InterPro" id="IPR009145">
    <property type="entry name" value="U2AF_small"/>
</dbReference>
<feature type="domain" description="C3H1-type" evidence="10">
    <location>
        <begin position="194"/>
        <end position="222"/>
    </location>
</feature>
<dbReference type="InterPro" id="IPR000504">
    <property type="entry name" value="RRM_dom"/>
</dbReference>
<accession>A0AAE0SMV5</accession>
<evidence type="ECO:0000259" key="9">
    <source>
        <dbReference type="PROSITE" id="PS50102"/>
    </source>
</evidence>
<keyword evidence="12" id="KW-1185">Reference proteome</keyword>
<dbReference type="GO" id="GO:0008270">
    <property type="term" value="F:zinc ion binding"/>
    <property type="evidence" value="ECO:0007669"/>
    <property type="project" value="UniProtKB-KW"/>
</dbReference>
<dbReference type="SMART" id="SM00361">
    <property type="entry name" value="RRM_1"/>
    <property type="match status" value="1"/>
</dbReference>
<dbReference type="GO" id="GO:0000398">
    <property type="term" value="P:mRNA splicing, via spliceosome"/>
    <property type="evidence" value="ECO:0007669"/>
    <property type="project" value="InterPro"/>
</dbReference>
<dbReference type="Pfam" id="PF00076">
    <property type="entry name" value="RRM_1"/>
    <property type="match status" value="1"/>
</dbReference>
<dbReference type="Pfam" id="PF00642">
    <property type="entry name" value="zf-CCCH"/>
    <property type="match status" value="1"/>
</dbReference>
<dbReference type="CDD" id="cd12540">
    <property type="entry name" value="RRM_U2AFBPL"/>
    <property type="match status" value="1"/>
</dbReference>
<dbReference type="InterPro" id="IPR012677">
    <property type="entry name" value="Nucleotide-bd_a/b_plait_sf"/>
</dbReference>
<reference evidence="11" key="2">
    <citation type="journal article" date="2021" name="Genome Biol. Evol.">
        <title>Developing a high-quality reference genome for a parasitic bivalve with doubly uniparental inheritance (Bivalvia: Unionida).</title>
        <authorList>
            <person name="Smith C.H."/>
        </authorList>
    </citation>
    <scope>NUCLEOTIDE SEQUENCE</scope>
    <source>
        <strain evidence="11">CHS0354</strain>
        <tissue evidence="11">Mantle</tissue>
    </source>
</reference>
<organism evidence="11 12">
    <name type="scientific">Potamilus streckersoni</name>
    <dbReference type="NCBI Taxonomy" id="2493646"/>
    <lineage>
        <taxon>Eukaryota</taxon>
        <taxon>Metazoa</taxon>
        <taxon>Spiralia</taxon>
        <taxon>Lophotrochozoa</taxon>
        <taxon>Mollusca</taxon>
        <taxon>Bivalvia</taxon>
        <taxon>Autobranchia</taxon>
        <taxon>Heteroconchia</taxon>
        <taxon>Palaeoheterodonta</taxon>
        <taxon>Unionida</taxon>
        <taxon>Unionoidea</taxon>
        <taxon>Unionidae</taxon>
        <taxon>Ambleminae</taxon>
        <taxon>Lampsilini</taxon>
        <taxon>Potamilus</taxon>
    </lineage>
</organism>
<keyword evidence="3 7" id="KW-0863">Zinc-finger</keyword>
<feature type="region of interest" description="Disordered" evidence="8">
    <location>
        <begin position="144"/>
        <end position="166"/>
    </location>
</feature>
<evidence type="ECO:0000256" key="6">
    <source>
        <dbReference type="PROSITE-ProRule" id="PRU00176"/>
    </source>
</evidence>
<dbReference type="EMBL" id="JAEAOA010001253">
    <property type="protein sequence ID" value="KAK3594906.1"/>
    <property type="molecule type" value="Genomic_DNA"/>
</dbReference>
<dbReference type="GO" id="GO:0089701">
    <property type="term" value="C:U2AF complex"/>
    <property type="evidence" value="ECO:0007669"/>
    <property type="project" value="InterPro"/>
</dbReference>
<dbReference type="SMART" id="SM00356">
    <property type="entry name" value="ZnF_C3H1"/>
    <property type="match status" value="2"/>
</dbReference>
<evidence type="ECO:0000256" key="1">
    <source>
        <dbReference type="ARBA" id="ARBA00022723"/>
    </source>
</evidence>
<evidence type="ECO:0000256" key="5">
    <source>
        <dbReference type="ARBA" id="ARBA00022884"/>
    </source>
</evidence>
<evidence type="ECO:0000313" key="12">
    <source>
        <dbReference type="Proteomes" id="UP001195483"/>
    </source>
</evidence>
<keyword evidence="2" id="KW-0677">Repeat</keyword>
<feature type="domain" description="RRM" evidence="9">
    <location>
        <begin position="248"/>
        <end position="332"/>
    </location>
</feature>
<dbReference type="InterPro" id="IPR000571">
    <property type="entry name" value="Znf_CCCH"/>
</dbReference>
<dbReference type="PRINTS" id="PR01848">
    <property type="entry name" value="U2AUXFACTOR"/>
</dbReference>
<comment type="caution">
    <text evidence="11">The sequence shown here is derived from an EMBL/GenBank/DDBJ whole genome shotgun (WGS) entry which is preliminary data.</text>
</comment>
<feature type="compositionally biased region" description="Basic and acidic residues" evidence="8">
    <location>
        <begin position="54"/>
        <end position="73"/>
    </location>
</feature>
<feature type="domain" description="C3H1-type" evidence="10">
    <location>
        <begin position="334"/>
        <end position="361"/>
    </location>
</feature>
<feature type="compositionally biased region" description="Basic and acidic residues" evidence="8">
    <location>
        <begin position="554"/>
        <end position="569"/>
    </location>
</feature>
<evidence type="ECO:0000256" key="8">
    <source>
        <dbReference type="SAM" id="MobiDB-lite"/>
    </source>
</evidence>
<keyword evidence="4 7" id="KW-0862">Zinc</keyword>
<name>A0AAE0SMV5_9BIVA</name>
<dbReference type="SUPFAM" id="SSF54928">
    <property type="entry name" value="RNA-binding domain, RBD"/>
    <property type="match status" value="1"/>
</dbReference>
<evidence type="ECO:0000256" key="7">
    <source>
        <dbReference type="PROSITE-ProRule" id="PRU00723"/>
    </source>
</evidence>
<dbReference type="Proteomes" id="UP001195483">
    <property type="component" value="Unassembled WGS sequence"/>
</dbReference>
<evidence type="ECO:0000259" key="10">
    <source>
        <dbReference type="PROSITE" id="PS50103"/>
    </source>
</evidence>
<reference evidence="11" key="1">
    <citation type="journal article" date="2021" name="Genome Biol. Evol.">
        <title>A High-Quality Reference Genome for a Parasitic Bivalve with Doubly Uniparental Inheritance (Bivalvia: Unionida).</title>
        <authorList>
            <person name="Smith C.H."/>
        </authorList>
    </citation>
    <scope>NUCLEOTIDE SEQUENCE</scope>
    <source>
        <strain evidence="11">CHS0354</strain>
    </source>
</reference>
<dbReference type="GO" id="GO:0003723">
    <property type="term" value="F:RNA binding"/>
    <property type="evidence" value="ECO:0007669"/>
    <property type="project" value="UniProtKB-UniRule"/>
</dbReference>
<dbReference type="PROSITE" id="PS50102">
    <property type="entry name" value="RRM"/>
    <property type="match status" value="1"/>
</dbReference>
<dbReference type="InterPro" id="IPR003954">
    <property type="entry name" value="RRM_euk-type"/>
</dbReference>
<feature type="compositionally biased region" description="Basic residues" evidence="8">
    <location>
        <begin position="531"/>
        <end position="553"/>
    </location>
</feature>